<dbReference type="Proteomes" id="UP001152562">
    <property type="component" value="Unassembled WGS sequence"/>
</dbReference>
<evidence type="ECO:0000313" key="2">
    <source>
        <dbReference type="EMBL" id="CAH4033206.1"/>
    </source>
</evidence>
<keyword evidence="1" id="KW-0732">Signal</keyword>
<protein>
    <submittedName>
        <fullName evidence="2">Uncharacterized protein</fullName>
    </submittedName>
</protein>
<name>A0A9P0XFP4_PIEBR</name>
<feature type="chain" id="PRO_5040317499" evidence="1">
    <location>
        <begin position="31"/>
        <end position="85"/>
    </location>
</feature>
<gene>
    <name evidence="2" type="ORF">PIBRA_LOCUS9521</name>
</gene>
<proteinExistence type="predicted"/>
<organism evidence="2 3">
    <name type="scientific">Pieris brassicae</name>
    <name type="common">White butterfly</name>
    <name type="synonym">Large white butterfly</name>
    <dbReference type="NCBI Taxonomy" id="7116"/>
    <lineage>
        <taxon>Eukaryota</taxon>
        <taxon>Metazoa</taxon>
        <taxon>Ecdysozoa</taxon>
        <taxon>Arthropoda</taxon>
        <taxon>Hexapoda</taxon>
        <taxon>Insecta</taxon>
        <taxon>Pterygota</taxon>
        <taxon>Neoptera</taxon>
        <taxon>Endopterygota</taxon>
        <taxon>Lepidoptera</taxon>
        <taxon>Glossata</taxon>
        <taxon>Ditrysia</taxon>
        <taxon>Papilionoidea</taxon>
        <taxon>Pieridae</taxon>
        <taxon>Pierinae</taxon>
        <taxon>Pieris</taxon>
    </lineage>
</organism>
<keyword evidence="3" id="KW-1185">Reference proteome</keyword>
<accession>A0A9P0XFP4</accession>
<evidence type="ECO:0000313" key="3">
    <source>
        <dbReference type="Proteomes" id="UP001152562"/>
    </source>
</evidence>
<comment type="caution">
    <text evidence="2">The sequence shown here is derived from an EMBL/GenBank/DDBJ whole genome shotgun (WGS) entry which is preliminary data.</text>
</comment>
<dbReference type="EMBL" id="CALOZG010000029">
    <property type="protein sequence ID" value="CAH4033206.1"/>
    <property type="molecule type" value="Genomic_DNA"/>
</dbReference>
<reference evidence="2" key="1">
    <citation type="submission" date="2022-05" db="EMBL/GenBank/DDBJ databases">
        <authorList>
            <person name="Okamura Y."/>
        </authorList>
    </citation>
    <scope>NUCLEOTIDE SEQUENCE</scope>
</reference>
<feature type="signal peptide" evidence="1">
    <location>
        <begin position="1"/>
        <end position="30"/>
    </location>
</feature>
<dbReference type="AlphaFoldDB" id="A0A9P0XFP4"/>
<evidence type="ECO:0000256" key="1">
    <source>
        <dbReference type="SAM" id="SignalP"/>
    </source>
</evidence>
<sequence>MMMGMMNCVSYLIAICWISLQSTRLGLGLGRKLVHRQYQNTLFATGLVAKGVFAAPEVRSRGGSVGFYVTCGISALLSSPLQSIY</sequence>